<evidence type="ECO:0000313" key="2">
    <source>
        <dbReference type="EMBL" id="TWV69620.1"/>
    </source>
</evidence>
<dbReference type="AlphaFoldDB" id="A0A5C6L1T5"/>
<name>A0A5C6L1T5_9BACT</name>
<evidence type="ECO:0000313" key="3">
    <source>
        <dbReference type="Proteomes" id="UP000315833"/>
    </source>
</evidence>
<dbReference type="EMBL" id="VOIF01000017">
    <property type="protein sequence ID" value="TWV69620.1"/>
    <property type="molecule type" value="Genomic_DNA"/>
</dbReference>
<proteinExistence type="predicted"/>
<dbReference type="Proteomes" id="UP000315833">
    <property type="component" value="Unassembled WGS sequence"/>
</dbReference>
<reference evidence="2 3" key="1">
    <citation type="submission" date="2019-07" db="EMBL/GenBank/DDBJ databases">
        <title>Genome sequencing of Bacteroides dorei iSURF_12.</title>
        <authorList>
            <person name="Sevigny J.L."/>
            <person name="Ruoff K.L."/>
            <person name="Price C.E."/>
            <person name="Valls R.A."/>
            <person name="O'Toole G.A."/>
        </authorList>
    </citation>
    <scope>NUCLEOTIDE SEQUENCE [LARGE SCALE GENOMIC DNA]</scope>
    <source>
        <strain evidence="2 3">ANK132K_1B</strain>
    </source>
</reference>
<organism evidence="2 3">
    <name type="scientific">Phocaeicola dorei</name>
    <dbReference type="NCBI Taxonomy" id="357276"/>
    <lineage>
        <taxon>Bacteria</taxon>
        <taxon>Pseudomonadati</taxon>
        <taxon>Bacteroidota</taxon>
        <taxon>Bacteroidia</taxon>
        <taxon>Bacteroidales</taxon>
        <taxon>Bacteroidaceae</taxon>
        <taxon>Phocaeicola</taxon>
    </lineage>
</organism>
<keyword evidence="1" id="KW-0175">Coiled coil</keyword>
<sequence>MKEKIIAYLSGPRPYREGIALYEEYGLNLMLKATFRRNTETDLLRATLMEELRKLAGISETAFRTMQRKAVDSPHISSASIVVEEIKAEKTAVNVPVTPVVENVIRFRDRFPFLNSPDCPDVLKILVADMFTAYDLYLKTFRELGELPDDVELEQAFAIAKTTVENYLEDRSIWEELEYYRDNHALLGKHPRIAVYLASDELSNKSDLEVMNIRKNAASNVSKWKKKLETVEGEEERAKALAAVDKWESMKSAAEKELENRKKN</sequence>
<protein>
    <submittedName>
        <fullName evidence="2">Uncharacterized protein</fullName>
    </submittedName>
</protein>
<feature type="coiled-coil region" evidence="1">
    <location>
        <begin position="214"/>
        <end position="264"/>
    </location>
</feature>
<accession>A0A5C6L1T5</accession>
<gene>
    <name evidence="2" type="ORF">FSA04_14400</name>
</gene>
<evidence type="ECO:0000256" key="1">
    <source>
        <dbReference type="SAM" id="Coils"/>
    </source>
</evidence>
<comment type="caution">
    <text evidence="2">The sequence shown here is derived from an EMBL/GenBank/DDBJ whole genome shotgun (WGS) entry which is preliminary data.</text>
</comment>
<dbReference type="RefSeq" id="WP_146265053.1">
    <property type="nucleotide sequence ID" value="NZ_VOIF01000017.1"/>
</dbReference>